<dbReference type="Gene3D" id="1.10.260.40">
    <property type="entry name" value="lambda repressor-like DNA-binding domains"/>
    <property type="match status" value="1"/>
</dbReference>
<dbReference type="CDD" id="cd00093">
    <property type="entry name" value="HTH_XRE"/>
    <property type="match status" value="1"/>
</dbReference>
<sequence>MKKIKSEKKLCLMCMEEHGVDTVEVIDEETYKSKEVSFNATYEYCANADEYLETEEMIKANSLMMKDAYRKKVGLLTSDEIINIRAKYGLSQKDFSEILDWGKATITRYENHQVQDRAHDDVLRKINSDPKWFLEMLERAKGKISDKAFSKYHHEAIEQFKKMKNQYQIEVINTIYANFEEPLYTGNVELNLEKVVEMINYLASKVSSIHKVKLMKMLWYADMLHFKRTGKAIGGLVYGALPMGAVPKGYEAIVSLEGVQYDTVLYGEHIGYKFKPVPGFEIKKLIKSEIETLDEIISKFGHLNTDEIVDMMHDEEAYKCTEGNCIIPFSFAEQLSVD</sequence>
<evidence type="ECO:0000313" key="3">
    <source>
        <dbReference type="Proteomes" id="UP000001572"/>
    </source>
</evidence>
<gene>
    <name evidence="2" type="ordered locus">Amet_0867</name>
</gene>
<dbReference type="GO" id="GO:0003677">
    <property type="term" value="F:DNA binding"/>
    <property type="evidence" value="ECO:0007669"/>
    <property type="project" value="InterPro"/>
</dbReference>
<dbReference type="EMBL" id="CP000724">
    <property type="protein sequence ID" value="ABR47092.1"/>
    <property type="molecule type" value="Genomic_DNA"/>
</dbReference>
<dbReference type="PROSITE" id="PS50943">
    <property type="entry name" value="HTH_CROC1"/>
    <property type="match status" value="1"/>
</dbReference>
<dbReference type="InterPro" id="IPR032758">
    <property type="entry name" value="MqsA/HigA-2"/>
</dbReference>
<dbReference type="NCBIfam" id="TIGR03830">
    <property type="entry name" value="CxxCG_CxxCG_HTH"/>
    <property type="match status" value="1"/>
</dbReference>
<proteinExistence type="predicted"/>
<keyword evidence="3" id="KW-1185">Reference proteome</keyword>
<accession>A6TLM4</accession>
<evidence type="ECO:0000313" key="2">
    <source>
        <dbReference type="EMBL" id="ABR47092.1"/>
    </source>
</evidence>
<evidence type="ECO:0000259" key="1">
    <source>
        <dbReference type="PROSITE" id="PS50943"/>
    </source>
</evidence>
<dbReference type="InterPro" id="IPR010982">
    <property type="entry name" value="Lambda_DNA-bd_dom_sf"/>
</dbReference>
<dbReference type="STRING" id="293826.Amet_0867"/>
<dbReference type="KEGG" id="amt:Amet_0867"/>
<dbReference type="AlphaFoldDB" id="A6TLM4"/>
<name>A6TLM4_ALKMQ</name>
<dbReference type="eggNOG" id="COG2944">
    <property type="taxonomic scope" value="Bacteria"/>
</dbReference>
<organism evidence="2 3">
    <name type="scientific">Alkaliphilus metalliredigens (strain QYMF)</name>
    <dbReference type="NCBI Taxonomy" id="293826"/>
    <lineage>
        <taxon>Bacteria</taxon>
        <taxon>Bacillati</taxon>
        <taxon>Bacillota</taxon>
        <taxon>Clostridia</taxon>
        <taxon>Peptostreptococcales</taxon>
        <taxon>Natronincolaceae</taxon>
        <taxon>Alkaliphilus</taxon>
    </lineage>
</organism>
<reference evidence="3" key="1">
    <citation type="journal article" date="2016" name="Genome Announc.">
        <title>Complete genome sequence of Alkaliphilus metalliredigens strain QYMF, an alkaliphilic and metal-reducing bacterium isolated from borax-contaminated leachate ponds.</title>
        <authorList>
            <person name="Hwang C."/>
            <person name="Copeland A."/>
            <person name="Lucas S."/>
            <person name="Lapidus A."/>
            <person name="Barry K."/>
            <person name="Detter J.C."/>
            <person name="Glavina Del Rio T."/>
            <person name="Hammon N."/>
            <person name="Israni S."/>
            <person name="Dalin E."/>
            <person name="Tice H."/>
            <person name="Pitluck S."/>
            <person name="Chertkov O."/>
            <person name="Brettin T."/>
            <person name="Bruce D."/>
            <person name="Han C."/>
            <person name="Schmutz J."/>
            <person name="Larimer F."/>
            <person name="Land M.L."/>
            <person name="Hauser L."/>
            <person name="Kyrpides N."/>
            <person name="Mikhailova N."/>
            <person name="Ye Q."/>
            <person name="Zhou J."/>
            <person name="Richardson P."/>
            <person name="Fields M.W."/>
        </authorList>
    </citation>
    <scope>NUCLEOTIDE SEQUENCE [LARGE SCALE GENOMIC DNA]</scope>
    <source>
        <strain evidence="3">QYMF</strain>
    </source>
</reference>
<dbReference type="OrthoDB" id="3213544at2"/>
<dbReference type="InterPro" id="IPR022452">
    <property type="entry name" value="MqsA"/>
</dbReference>
<dbReference type="InterPro" id="IPR025272">
    <property type="entry name" value="SocA_Panacea"/>
</dbReference>
<dbReference type="Proteomes" id="UP000001572">
    <property type="component" value="Chromosome"/>
</dbReference>
<feature type="domain" description="HTH cro/C1-type" evidence="1">
    <location>
        <begin position="81"/>
        <end position="111"/>
    </location>
</feature>
<dbReference type="HOGENOM" id="CLU_069064_0_0_9"/>
<dbReference type="Pfam" id="PF13274">
    <property type="entry name" value="SocA_Panacea"/>
    <property type="match status" value="1"/>
</dbReference>
<dbReference type="InterPro" id="IPR001387">
    <property type="entry name" value="Cro/C1-type_HTH"/>
</dbReference>
<dbReference type="SUPFAM" id="SSF47413">
    <property type="entry name" value="lambda repressor-like DNA-binding domains"/>
    <property type="match status" value="1"/>
</dbReference>
<protein>
    <recommendedName>
        <fullName evidence="1">HTH cro/C1-type domain-containing protein</fullName>
    </recommendedName>
</protein>
<dbReference type="RefSeq" id="WP_012062135.1">
    <property type="nucleotide sequence ID" value="NC_009633.1"/>
</dbReference>
<dbReference type="Pfam" id="PF15731">
    <property type="entry name" value="MqsA_antitoxin"/>
    <property type="match status" value="1"/>
</dbReference>